<reference evidence="1 2" key="1">
    <citation type="submission" date="2022-01" db="EMBL/GenBank/DDBJ databases">
        <title>Flavihumibacter sp. nov., isolated from sediment of a river.</title>
        <authorList>
            <person name="Liu H."/>
        </authorList>
    </citation>
    <scope>NUCLEOTIDE SEQUENCE [LARGE SCALE GENOMIC DNA]</scope>
    <source>
        <strain evidence="1 2">RY-1</strain>
    </source>
</reference>
<protein>
    <submittedName>
        <fullName evidence="1">Uncharacterized protein</fullName>
    </submittedName>
</protein>
<keyword evidence="2" id="KW-1185">Reference proteome</keyword>
<sequence length="78" mass="9193">MKSSRDDRVAHQQAILEFLDAYGLAYTEEHLWQMFRLTLSSEEGNDWNEIDRANWFHFYELLRGLVRANYGLVKGRGG</sequence>
<dbReference type="EMBL" id="JAKEVY010000001">
    <property type="protein sequence ID" value="MCF1713317.1"/>
    <property type="molecule type" value="Genomic_DNA"/>
</dbReference>
<evidence type="ECO:0000313" key="1">
    <source>
        <dbReference type="EMBL" id="MCF1713317.1"/>
    </source>
</evidence>
<name>A0ABS9BE06_9BACT</name>
<proteinExistence type="predicted"/>
<evidence type="ECO:0000313" key="2">
    <source>
        <dbReference type="Proteomes" id="UP001200145"/>
    </source>
</evidence>
<accession>A0ABS9BE06</accession>
<dbReference type="RefSeq" id="WP_234863851.1">
    <property type="nucleotide sequence ID" value="NZ_JAKEVY010000001.1"/>
</dbReference>
<comment type="caution">
    <text evidence="1">The sequence shown here is derived from an EMBL/GenBank/DDBJ whole genome shotgun (WGS) entry which is preliminary data.</text>
</comment>
<organism evidence="1 2">
    <name type="scientific">Flavihumibacter fluminis</name>
    <dbReference type="NCBI Taxonomy" id="2909236"/>
    <lineage>
        <taxon>Bacteria</taxon>
        <taxon>Pseudomonadati</taxon>
        <taxon>Bacteroidota</taxon>
        <taxon>Chitinophagia</taxon>
        <taxon>Chitinophagales</taxon>
        <taxon>Chitinophagaceae</taxon>
        <taxon>Flavihumibacter</taxon>
    </lineage>
</organism>
<dbReference type="Proteomes" id="UP001200145">
    <property type="component" value="Unassembled WGS sequence"/>
</dbReference>
<gene>
    <name evidence="1" type="ORF">L0U88_01585</name>
</gene>